<name>A0A430B3P6_9ENTE</name>
<proteinExistence type="predicted"/>
<dbReference type="PANTHER" id="PTHR47738">
    <property type="entry name" value="PTS SYSTEM FRUCTOSE-LIKE EIIA COMPONENT-RELATED"/>
    <property type="match status" value="1"/>
</dbReference>
<dbReference type="InterPro" id="IPR002178">
    <property type="entry name" value="PTS_EIIA_type-2_dom"/>
</dbReference>
<dbReference type="PANTHER" id="PTHR47738:SF3">
    <property type="entry name" value="PHOSPHOTRANSFERASE SYSTEM MANNITOL_FRUCTOSE-SPECIFIC IIA DOMAIN CONTAINING PROTEIN"/>
    <property type="match status" value="1"/>
</dbReference>
<organism evidence="2 3">
    <name type="scientific">Vagococcus acidifermentans</name>
    <dbReference type="NCBI Taxonomy" id="564710"/>
    <lineage>
        <taxon>Bacteria</taxon>
        <taxon>Bacillati</taxon>
        <taxon>Bacillota</taxon>
        <taxon>Bacilli</taxon>
        <taxon>Lactobacillales</taxon>
        <taxon>Enterococcaceae</taxon>
        <taxon>Vagococcus</taxon>
    </lineage>
</organism>
<dbReference type="AlphaFoldDB" id="A0A430B3P6"/>
<dbReference type="CDD" id="cd00211">
    <property type="entry name" value="PTS_IIA_fru"/>
    <property type="match status" value="1"/>
</dbReference>
<gene>
    <name evidence="2" type="ORF">CBF27_01425</name>
</gene>
<dbReference type="PROSITE" id="PS51094">
    <property type="entry name" value="PTS_EIIA_TYPE_2"/>
    <property type="match status" value="1"/>
</dbReference>
<evidence type="ECO:0000259" key="1">
    <source>
        <dbReference type="PROSITE" id="PS51094"/>
    </source>
</evidence>
<dbReference type="InterPro" id="IPR016152">
    <property type="entry name" value="PTrfase/Anion_transptr"/>
</dbReference>
<accession>A0A430B3P6</accession>
<sequence length="148" mass="16535">MLQKDLIFLNEEYSAIEDVIQHVGQVMKEKNIVKDTYSDAVIDREKILPTGLSLSGQYGIAIPHTDSEHVNESAIALITLKNPINVCSMINPDESISVKIVMLLAIHDPKQQVVILKELMGLFKDVDLLKKIENTKNPAGVFDLLKIK</sequence>
<evidence type="ECO:0000313" key="2">
    <source>
        <dbReference type="EMBL" id="RSU14822.1"/>
    </source>
</evidence>
<dbReference type="EMBL" id="NGKC01000001">
    <property type="protein sequence ID" value="RSU14822.1"/>
    <property type="molecule type" value="Genomic_DNA"/>
</dbReference>
<keyword evidence="3" id="KW-1185">Reference proteome</keyword>
<dbReference type="Pfam" id="PF00359">
    <property type="entry name" value="PTS_EIIA_2"/>
    <property type="match status" value="1"/>
</dbReference>
<reference evidence="2 3" key="1">
    <citation type="submission" date="2017-05" db="EMBL/GenBank/DDBJ databases">
        <title>Vagococcus spp. assemblies.</title>
        <authorList>
            <person name="Gulvik C.A."/>
        </authorList>
    </citation>
    <scope>NUCLEOTIDE SEQUENCE [LARGE SCALE GENOMIC DNA]</scope>
    <source>
        <strain evidence="2 3">LMG 24798</strain>
    </source>
</reference>
<dbReference type="InterPro" id="IPR051541">
    <property type="entry name" value="PTS_SugarTrans_NitroReg"/>
</dbReference>
<protein>
    <recommendedName>
        <fullName evidence="1">PTS EIIA type-2 domain-containing protein</fullName>
    </recommendedName>
</protein>
<dbReference type="Proteomes" id="UP000286773">
    <property type="component" value="Unassembled WGS sequence"/>
</dbReference>
<comment type="caution">
    <text evidence="2">The sequence shown here is derived from an EMBL/GenBank/DDBJ whole genome shotgun (WGS) entry which is preliminary data.</text>
</comment>
<evidence type="ECO:0000313" key="3">
    <source>
        <dbReference type="Proteomes" id="UP000286773"/>
    </source>
</evidence>
<feature type="domain" description="PTS EIIA type-2" evidence="1">
    <location>
        <begin position="1"/>
        <end position="148"/>
    </location>
</feature>
<dbReference type="OrthoDB" id="370976at2"/>
<dbReference type="Gene3D" id="3.40.930.10">
    <property type="entry name" value="Mannitol-specific EII, Chain A"/>
    <property type="match status" value="1"/>
</dbReference>
<dbReference type="SUPFAM" id="SSF55804">
    <property type="entry name" value="Phoshotransferase/anion transport protein"/>
    <property type="match status" value="1"/>
</dbReference>